<dbReference type="KEGG" id="saes:HBH39_17650"/>
<organism evidence="2 3">
    <name type="scientific">Shewanella aestuarii</name>
    <dbReference type="NCBI Taxonomy" id="1028752"/>
    <lineage>
        <taxon>Bacteria</taxon>
        <taxon>Pseudomonadati</taxon>
        <taxon>Pseudomonadota</taxon>
        <taxon>Gammaproteobacteria</taxon>
        <taxon>Alteromonadales</taxon>
        <taxon>Shewanellaceae</taxon>
        <taxon>Shewanella</taxon>
    </lineage>
</organism>
<dbReference type="EMBL" id="CP050314">
    <property type="protein sequence ID" value="QIR16311.1"/>
    <property type="molecule type" value="Genomic_DNA"/>
</dbReference>
<keyword evidence="2" id="KW-0614">Plasmid</keyword>
<dbReference type="Proteomes" id="UP000502608">
    <property type="component" value="Plasmid pPN3F2_1"/>
</dbReference>
<reference evidence="2 3" key="1">
    <citation type="submission" date="2020-03" db="EMBL/GenBank/DDBJ databases">
        <title>Complete genome sequence of Shewanella sp.</title>
        <authorList>
            <person name="Kim Y.-S."/>
            <person name="Kim S.-J."/>
            <person name="Jung H.-K."/>
            <person name="Kim K.-H."/>
        </authorList>
    </citation>
    <scope>NUCLEOTIDE SEQUENCE [LARGE SCALE GENOMIC DNA]</scope>
    <source>
        <strain evidence="2 3">PN3F2</strain>
        <plasmid evidence="2 3">pPN3F2_1</plasmid>
    </source>
</reference>
<gene>
    <name evidence="2" type="ORF">HBH39_17650</name>
</gene>
<sequence length="464" mass="53088">MMKIQLSMLLIVLVSGYAVAVNEPSVFNFNNESVTVQMSEHESMAKAVNRAKEIMMINAVAKTPKFVSLNTSYNSETDKIIETGMIAQGANISINNVKHSLRSVGNDVFIDATGDVTVDATAMLKKLKGERQIKLMASQIDVLKKERESIQGVLMKVKRGEAISERDSAVISQYQTAMLQSFNVINASYIRAEFKESQSVKEKVMNLYEYFVFPFLKNPRIETLLTDISALDHDVVKADVQIRIDRSVNENRHWFIPTLENGFELEDCSFFFSGCLYLLDSKGEQITPQKFYHDGKPKGRWQVHDVLSPRWCGRSIYEFLPLSTTGSFLDGADGVKQAECGVSYTWSTSASSKMLPLIDEYYRNISKEQQQWPDTSEHTAALKELSNRAFWLKVEVGRETFHLNITNPAMEYFTFSIYQPRSWFDRDIEIKTSIREEIYNVEESSWSDMAGNFLRYQNRAVIFY</sequence>
<evidence type="ECO:0000313" key="2">
    <source>
        <dbReference type="EMBL" id="QIR16311.1"/>
    </source>
</evidence>
<dbReference type="RefSeq" id="WP_167680160.1">
    <property type="nucleotide sequence ID" value="NZ_CP050314.1"/>
</dbReference>
<evidence type="ECO:0008006" key="4">
    <source>
        <dbReference type="Google" id="ProtNLM"/>
    </source>
</evidence>
<feature type="signal peptide" evidence="1">
    <location>
        <begin position="1"/>
        <end position="20"/>
    </location>
</feature>
<keyword evidence="1" id="KW-0732">Signal</keyword>
<evidence type="ECO:0000256" key="1">
    <source>
        <dbReference type="SAM" id="SignalP"/>
    </source>
</evidence>
<keyword evidence="3" id="KW-1185">Reference proteome</keyword>
<geneLocation type="plasmid" evidence="2 3">
    <name>pPN3F2_1</name>
</geneLocation>
<name>A0A6G9QR80_9GAMM</name>
<evidence type="ECO:0000313" key="3">
    <source>
        <dbReference type="Proteomes" id="UP000502608"/>
    </source>
</evidence>
<dbReference type="AlphaFoldDB" id="A0A6G9QR80"/>
<proteinExistence type="predicted"/>
<accession>A0A6G9QR80</accession>
<protein>
    <recommendedName>
        <fullName evidence="4">DUF4349 domain-containing protein</fullName>
    </recommendedName>
</protein>
<feature type="chain" id="PRO_5026099791" description="DUF4349 domain-containing protein" evidence="1">
    <location>
        <begin position="21"/>
        <end position="464"/>
    </location>
</feature>